<gene>
    <name evidence="1" type="ORF">N8T08_005793</name>
</gene>
<organism evidence="1 2">
    <name type="scientific">Aspergillus melleus</name>
    <dbReference type="NCBI Taxonomy" id="138277"/>
    <lineage>
        <taxon>Eukaryota</taxon>
        <taxon>Fungi</taxon>
        <taxon>Dikarya</taxon>
        <taxon>Ascomycota</taxon>
        <taxon>Pezizomycotina</taxon>
        <taxon>Eurotiomycetes</taxon>
        <taxon>Eurotiomycetidae</taxon>
        <taxon>Eurotiales</taxon>
        <taxon>Aspergillaceae</taxon>
        <taxon>Aspergillus</taxon>
        <taxon>Aspergillus subgen. Circumdati</taxon>
    </lineage>
</organism>
<evidence type="ECO:0000313" key="1">
    <source>
        <dbReference type="EMBL" id="KAK1144131.1"/>
    </source>
</evidence>
<protein>
    <submittedName>
        <fullName evidence="1">Uncharacterized protein</fullName>
    </submittedName>
</protein>
<comment type="caution">
    <text evidence="1">The sequence shown here is derived from an EMBL/GenBank/DDBJ whole genome shotgun (WGS) entry which is preliminary data.</text>
</comment>
<sequence length="339" mass="40164">MNDARLSGILILRDAFQWGRIPAQAYLLRKDFLNGFDFELDAENIFAIVCRWHALRTLFRLYCDKAINRVYTTAWKTFWDQDLLVKESYLADTDPLPTSFSTSSACRAQRKVIRIPHNQRRRAYRRFYKALISHWCALEHFYLSRAFIYPDDLERNAFNNIASMKWRYNPHRRLSDKLDILEVTDFLWEFLPRKVFDSEAPDAWNPDDPTYLVERMYLLRPPQIIQFVDLALCVAPRQLPNRTGLFDDLLTEYHRFDGLCQGLSAENYCLMDLEDEVAQYIFRCCGKGKELSFLEENNREAVTAWYRYRGRAWGLDSRGLILFRAEGARMLISRILESI</sequence>
<dbReference type="Proteomes" id="UP001177260">
    <property type="component" value="Unassembled WGS sequence"/>
</dbReference>
<proteinExistence type="predicted"/>
<accession>A0ACC3B1S7</accession>
<keyword evidence="2" id="KW-1185">Reference proteome</keyword>
<evidence type="ECO:0000313" key="2">
    <source>
        <dbReference type="Proteomes" id="UP001177260"/>
    </source>
</evidence>
<reference evidence="1 2" key="1">
    <citation type="journal article" date="2023" name="ACS Omega">
        <title>Identification of the Neoaspergillic Acid Biosynthesis Gene Cluster by Establishing an In Vitro CRISPR-Ribonucleoprotein Genetic System in Aspergillus melleus.</title>
        <authorList>
            <person name="Yuan B."/>
            <person name="Grau M.F."/>
            <person name="Murata R.M."/>
            <person name="Torok T."/>
            <person name="Venkateswaran K."/>
            <person name="Stajich J.E."/>
            <person name="Wang C.C.C."/>
        </authorList>
    </citation>
    <scope>NUCLEOTIDE SEQUENCE [LARGE SCALE GENOMIC DNA]</scope>
    <source>
        <strain evidence="1 2">IMV 1140</strain>
    </source>
</reference>
<name>A0ACC3B1S7_9EURO</name>
<dbReference type="EMBL" id="JAOPJF010000033">
    <property type="protein sequence ID" value="KAK1144131.1"/>
    <property type="molecule type" value="Genomic_DNA"/>
</dbReference>